<dbReference type="EMBL" id="BMIR01000013">
    <property type="protein sequence ID" value="GGE46559.1"/>
    <property type="molecule type" value="Genomic_DNA"/>
</dbReference>
<organism evidence="3 4">
    <name type="scientific">Pullulanibacillus camelliae</name>
    <dbReference type="NCBI Taxonomy" id="1707096"/>
    <lineage>
        <taxon>Bacteria</taxon>
        <taxon>Bacillati</taxon>
        <taxon>Bacillota</taxon>
        <taxon>Bacilli</taxon>
        <taxon>Bacillales</taxon>
        <taxon>Sporolactobacillaceae</taxon>
        <taxon>Pullulanibacillus</taxon>
    </lineage>
</organism>
<keyword evidence="2" id="KW-0812">Transmembrane</keyword>
<dbReference type="Pfam" id="PF12685">
    <property type="entry name" value="SpoIIIAH"/>
    <property type="match status" value="1"/>
</dbReference>
<dbReference type="AlphaFoldDB" id="A0A8J2YIU9"/>
<evidence type="ECO:0000256" key="2">
    <source>
        <dbReference type="SAM" id="Phobius"/>
    </source>
</evidence>
<dbReference type="RefSeq" id="WP_188694957.1">
    <property type="nucleotide sequence ID" value="NZ_BMIR01000013.1"/>
</dbReference>
<comment type="caution">
    <text evidence="3">The sequence shown here is derived from an EMBL/GenBank/DDBJ whole genome shotgun (WGS) entry which is preliminary data.</text>
</comment>
<keyword evidence="4" id="KW-1185">Reference proteome</keyword>
<name>A0A8J2YIU9_9BACL</name>
<dbReference type="InterPro" id="IPR024232">
    <property type="entry name" value="SpoIIIAH"/>
</dbReference>
<protein>
    <submittedName>
        <fullName evidence="3">Stage III sporulation protein AH</fullName>
    </submittedName>
</protein>
<dbReference type="Proteomes" id="UP000628775">
    <property type="component" value="Unassembled WGS sequence"/>
</dbReference>
<evidence type="ECO:0000313" key="4">
    <source>
        <dbReference type="Proteomes" id="UP000628775"/>
    </source>
</evidence>
<keyword evidence="2" id="KW-0472">Membrane</keyword>
<dbReference type="Gene3D" id="1.10.287.4300">
    <property type="entry name" value="Stage III sporulation protein AH-like"/>
    <property type="match status" value="1"/>
</dbReference>
<gene>
    <name evidence="3" type="ORF">GCM10011391_26690</name>
</gene>
<evidence type="ECO:0000256" key="1">
    <source>
        <dbReference type="SAM" id="MobiDB-lite"/>
    </source>
</evidence>
<evidence type="ECO:0000313" key="3">
    <source>
        <dbReference type="EMBL" id="GGE46559.1"/>
    </source>
</evidence>
<keyword evidence="2" id="KW-1133">Transmembrane helix</keyword>
<proteinExistence type="predicted"/>
<sequence>MVLKKQTVWLLTMLSLIVVLSVYYISTPPSNTPTSQSATPKQSEANKDSKDGMASSHIVNDDALADYRLQKQQADKEQAQQYEKVIDSDKSTAVQVSEAQDKLQSIETMNQKESLLEGEIKSKGFDDAVVSASGSDVNVYVKAGSISNKQANEIMRMVNSELGDVHVSVEREPVK</sequence>
<reference evidence="3" key="2">
    <citation type="submission" date="2020-09" db="EMBL/GenBank/DDBJ databases">
        <authorList>
            <person name="Sun Q."/>
            <person name="Zhou Y."/>
        </authorList>
    </citation>
    <scope>NUCLEOTIDE SEQUENCE</scope>
    <source>
        <strain evidence="3">CGMCC 1.15371</strain>
    </source>
</reference>
<feature type="transmembrane region" description="Helical" evidence="2">
    <location>
        <begin position="7"/>
        <end position="26"/>
    </location>
</feature>
<dbReference type="InterPro" id="IPR038503">
    <property type="entry name" value="SpoIIIAH_sf"/>
</dbReference>
<accession>A0A8J2YIU9</accession>
<feature type="compositionally biased region" description="Low complexity" evidence="1">
    <location>
        <begin position="29"/>
        <end position="40"/>
    </location>
</feature>
<feature type="region of interest" description="Disordered" evidence="1">
    <location>
        <begin position="29"/>
        <end position="57"/>
    </location>
</feature>
<reference evidence="3" key="1">
    <citation type="journal article" date="2014" name="Int. J. Syst. Evol. Microbiol.">
        <title>Complete genome sequence of Corynebacterium casei LMG S-19264T (=DSM 44701T), isolated from a smear-ripened cheese.</title>
        <authorList>
            <consortium name="US DOE Joint Genome Institute (JGI-PGF)"/>
            <person name="Walter F."/>
            <person name="Albersmeier A."/>
            <person name="Kalinowski J."/>
            <person name="Ruckert C."/>
        </authorList>
    </citation>
    <scope>NUCLEOTIDE SEQUENCE</scope>
    <source>
        <strain evidence="3">CGMCC 1.15371</strain>
    </source>
</reference>